<sequence>MASRWIGYSMACSPGTASFISATMISAECFQSLSDTRHHALR</sequence>
<dbReference type="EMBL" id="ADMS01000108">
    <property type="protein sequence ID" value="EFF73904.1"/>
    <property type="molecule type" value="Genomic_DNA"/>
</dbReference>
<comment type="caution">
    <text evidence="1">The sequence shown here is derived from an EMBL/GenBank/DDBJ whole genome shotgun (WGS) entry which is preliminary data.</text>
</comment>
<proteinExistence type="predicted"/>
<gene>
    <name evidence="1" type="ORF">HMPREF0004_4697</name>
</gene>
<evidence type="ECO:0000313" key="1">
    <source>
        <dbReference type="EMBL" id="EFF73904.1"/>
    </source>
</evidence>
<dbReference type="HOGENOM" id="CLU_3245685_0_0_4"/>
<accession>D4XGV0</accession>
<organism evidence="1 2">
    <name type="scientific">Achromobacter piechaudii ATCC 43553</name>
    <dbReference type="NCBI Taxonomy" id="742159"/>
    <lineage>
        <taxon>Bacteria</taxon>
        <taxon>Pseudomonadati</taxon>
        <taxon>Pseudomonadota</taxon>
        <taxon>Betaproteobacteria</taxon>
        <taxon>Burkholderiales</taxon>
        <taxon>Alcaligenaceae</taxon>
        <taxon>Achromobacter</taxon>
    </lineage>
</organism>
<dbReference type="AlphaFoldDB" id="D4XGV0"/>
<dbReference type="Proteomes" id="UP000004510">
    <property type="component" value="Unassembled WGS sequence"/>
</dbReference>
<protein>
    <submittedName>
        <fullName evidence="1">Uncharacterized protein</fullName>
    </submittedName>
</protein>
<reference evidence="2" key="1">
    <citation type="submission" date="2010-03" db="EMBL/GenBank/DDBJ databases">
        <title>Complete sequence of Mobiluncus curtisii ATCC 43063.</title>
        <authorList>
            <person name="Muzny D."/>
            <person name="Qin X."/>
            <person name="Deng J."/>
            <person name="Jiang H."/>
            <person name="Liu Y."/>
            <person name="Qu J."/>
            <person name="Song X.-Z."/>
            <person name="Zhang L."/>
            <person name="Thornton R."/>
            <person name="Coyle M."/>
            <person name="Francisco L."/>
            <person name="Jackson L."/>
            <person name="Javaid M."/>
            <person name="Korchina V."/>
            <person name="Kovar C."/>
            <person name="Mata R."/>
            <person name="Mathew T."/>
            <person name="Ngo R."/>
            <person name="Nguyen L."/>
            <person name="Nguyen N."/>
            <person name="Okwuonu G."/>
            <person name="Ongeri F."/>
            <person name="Pham C."/>
            <person name="Simmons D."/>
            <person name="Wilczek-Boney K."/>
            <person name="Hale W."/>
            <person name="Jakkamsetti A."/>
            <person name="Pham P."/>
            <person name="Ruth R."/>
            <person name="San Lucas F."/>
            <person name="Warren J."/>
            <person name="Zhang J."/>
            <person name="Zhao Z."/>
            <person name="Zhou C."/>
            <person name="Zhu D."/>
            <person name="Lee S."/>
            <person name="Bess C."/>
            <person name="Blankenburg K."/>
            <person name="Forbes L."/>
            <person name="Fu Q."/>
            <person name="Gubbala S."/>
            <person name="Hirani K."/>
            <person name="Jayaseelan J.C."/>
            <person name="Lara F."/>
            <person name="Munidasa M."/>
            <person name="Palculict T."/>
            <person name="Patil S."/>
            <person name="Pu L.-L."/>
            <person name="Saada N."/>
            <person name="Tang L."/>
            <person name="Weissenberger G."/>
            <person name="Zhu Y."/>
            <person name="Hemphill L."/>
            <person name="Shang Y."/>
            <person name="Youmans B."/>
            <person name="Ayvaz T."/>
            <person name="Ross M."/>
            <person name="Santibanez J."/>
            <person name="Aqrawi P."/>
            <person name="Gross S."/>
            <person name="Joshi V."/>
            <person name="Fowler G."/>
            <person name="Nazareth L."/>
            <person name="Reid J."/>
            <person name="Worley K."/>
            <person name="Petrosino J."/>
            <person name="Highlander S."/>
            <person name="Gibbs R."/>
            <person name="Gibbs R."/>
        </authorList>
    </citation>
    <scope>NUCLEOTIDE SEQUENCE [LARGE SCALE GENOMIC DNA]</scope>
    <source>
        <strain evidence="2">ATCC 43553</strain>
    </source>
</reference>
<evidence type="ECO:0000313" key="2">
    <source>
        <dbReference type="Proteomes" id="UP000004510"/>
    </source>
</evidence>
<name>D4XGV0_9BURK</name>